<evidence type="ECO:0000259" key="3">
    <source>
        <dbReference type="PROSITE" id="PS50103"/>
    </source>
</evidence>
<dbReference type="PROSITE" id="PS50103">
    <property type="entry name" value="ZF_C3H1"/>
    <property type="match status" value="2"/>
</dbReference>
<sequence>MSWWNDLSTHRSALTDGLEDAYRLTPTFAPARERRPASEPHECTGNTGTGGFRLKSGITSDETPWGISTAQSDAQSLWQKSTSDQSSLPECSSNWGSQLPQHTSASPSQRSADAFVSSTLLSVKGMLGEVVRPLSGANSRSSFNECGSLLTAAANDASAVKANATGLQGAGAEGGRGGGRSEEDRLDGAATGKEAADNEDEDDIVLLYDDADLGTISSLIASLQDHSAQVGIKEEEADTLQCNQDEPKHHGSPTAIQALPPTSPVILDSPSTAAGRQPHPRSVFVDPVPRSYERELNHSRGGNAPSSPFVAITDAGGDGNDHRNDFCGSPFTPAGAKSTSHEATMAPLHLTPSTLEGLIANFQTALRVRSGEMSASALAPQMPDTELLHQDRYGSPDTQDELGIVNSMSEAGKHAAEEVSVARRGSPFVRCHISSVVAHKLSTDSNLRGTPAQDPRQGVRVTSGMNSGCSDSSAIIPQRDTPIAGRRVSSHHHRNPGHAPHERSGSPDSSIDCFFSQTAPPVTAFSPVLRFASNSTMEESATPHQSTRVESEISLPAAAFTYNGSGALHQHVDERGCITVVDPQRRKLHVPISAVQITKALNGRLKTPSLCLLFQSGRCRQGDNCYQVHIDPATVDRLRADVESMPCCCLLHGDCNCHLMDPAAYEGHSLCISGQYNVPLSRVAYTAGLQRVLQEEATSVLVSPSVLCRLHGQPGGCRFGADCKFIHVCCRILISELAQVISSATTAATVPTNAPSTQAPSQQQHPLPPQRLESSAPGSPSTFVHSHTLSNPMSLSVSNCNSSPTTVVPRQRMVMPAGVPGPMMGEQSLSPLSSMQSTRPLPSSGSPMLKELRQSSSSQLMGSSGTGSNGVALYNRNVVSTPRQNCCSNNNNSSNSLVSSANFSPMQLSQGPAPPLSIAYNNAGGLASSAPAVFTNGAPLQSQLPAPLFTFTTVQQPRNSSPQSQGQQQRHHHQQSVSQQFYLQQFNQDGTVSLVPVNMVPNLSG</sequence>
<feature type="region of interest" description="Disordered" evidence="2">
    <location>
        <begin position="955"/>
        <end position="978"/>
    </location>
</feature>
<dbReference type="PANTHER" id="PTHR37035:SF2">
    <property type="entry name" value="C3H1-TYPE DOMAIN-CONTAINING PROTEIN"/>
    <property type="match status" value="1"/>
</dbReference>
<feature type="region of interest" description="Disordered" evidence="2">
    <location>
        <begin position="750"/>
        <end position="788"/>
    </location>
</feature>
<dbReference type="AlphaFoldDB" id="A0A0N1HZX6"/>
<dbReference type="InterPro" id="IPR053125">
    <property type="entry name" value="RNA-bd_mRNA_stabilization_reg"/>
</dbReference>
<keyword evidence="1" id="KW-0863">Zinc-finger</keyword>
<keyword evidence="1" id="KW-0862">Zinc</keyword>
<feature type="region of interest" description="Disordered" evidence="2">
    <location>
        <begin position="167"/>
        <end position="197"/>
    </location>
</feature>
<feature type="region of interest" description="Disordered" evidence="2">
    <location>
        <begin position="445"/>
        <end position="511"/>
    </location>
</feature>
<dbReference type="OrthoDB" id="265169at2759"/>
<evidence type="ECO:0000313" key="5">
    <source>
        <dbReference type="Proteomes" id="UP000038009"/>
    </source>
</evidence>
<feature type="region of interest" description="Disordered" evidence="2">
    <location>
        <begin position="244"/>
        <end position="285"/>
    </location>
</feature>
<protein>
    <recommendedName>
        <fullName evidence="3">C3H1-type domain-containing protein</fullName>
    </recommendedName>
</protein>
<dbReference type="PANTHER" id="PTHR37035">
    <property type="entry name" value="C3H1-TYPE DOMAIN-CONTAINING PROTEIN-RELATED"/>
    <property type="match status" value="1"/>
</dbReference>
<feature type="compositionally biased region" description="Polar residues" evidence="2">
    <location>
        <begin position="57"/>
        <end position="110"/>
    </location>
</feature>
<gene>
    <name evidence="4" type="ORF">ABL78_3132</name>
</gene>
<feature type="domain" description="C3H1-type" evidence="3">
    <location>
        <begin position="605"/>
        <end position="632"/>
    </location>
</feature>
<dbReference type="GO" id="GO:0008270">
    <property type="term" value="F:zinc ion binding"/>
    <property type="evidence" value="ECO:0007669"/>
    <property type="project" value="UniProtKB-KW"/>
</dbReference>
<feature type="compositionally biased region" description="Gly residues" evidence="2">
    <location>
        <begin position="168"/>
        <end position="178"/>
    </location>
</feature>
<accession>A0A0N1HZX6</accession>
<keyword evidence="5" id="KW-1185">Reference proteome</keyword>
<proteinExistence type="predicted"/>
<feature type="compositionally biased region" description="Polar residues" evidence="2">
    <location>
        <begin position="772"/>
        <end position="788"/>
    </location>
</feature>
<feature type="compositionally biased region" description="Low complexity" evidence="2">
    <location>
        <begin position="955"/>
        <end position="968"/>
    </location>
</feature>
<reference evidence="4 5" key="1">
    <citation type="journal article" date="2015" name="PLoS Pathog.">
        <title>Leptomonas seymouri: Adaptations to the Dixenous Life Cycle Analyzed by Genome Sequencing, Transcriptome Profiling and Co-infection with Leishmania donovani.</title>
        <authorList>
            <person name="Kraeva N."/>
            <person name="Butenko A."/>
            <person name="Hlavacova J."/>
            <person name="Kostygov A."/>
            <person name="Myskova J."/>
            <person name="Grybchuk D."/>
            <person name="Lestinova T."/>
            <person name="Votypka J."/>
            <person name="Volf P."/>
            <person name="Opperdoes F."/>
            <person name="Flegontov P."/>
            <person name="Lukes J."/>
            <person name="Yurchenko V."/>
        </authorList>
    </citation>
    <scope>NUCLEOTIDE SEQUENCE [LARGE SCALE GENOMIC DNA]</scope>
    <source>
        <strain evidence="4 5">ATCC 30220</strain>
    </source>
</reference>
<feature type="domain" description="C3H1-type" evidence="3">
    <location>
        <begin position="703"/>
        <end position="730"/>
    </location>
</feature>
<dbReference type="InterPro" id="IPR000571">
    <property type="entry name" value="Znf_CCCH"/>
</dbReference>
<dbReference type="VEuPathDB" id="TriTrypDB:Lsey_0074_0060"/>
<evidence type="ECO:0000313" key="4">
    <source>
        <dbReference type="EMBL" id="KPI87774.1"/>
    </source>
</evidence>
<keyword evidence="1" id="KW-0479">Metal-binding</keyword>
<feature type="zinc finger region" description="C3H1-type" evidence="1">
    <location>
        <begin position="703"/>
        <end position="730"/>
    </location>
</feature>
<feature type="region of interest" description="Disordered" evidence="2">
    <location>
        <begin position="825"/>
        <end position="849"/>
    </location>
</feature>
<feature type="zinc finger region" description="C3H1-type" evidence="1">
    <location>
        <begin position="605"/>
        <end position="632"/>
    </location>
</feature>
<comment type="caution">
    <text evidence="4">The sequence shown here is derived from an EMBL/GenBank/DDBJ whole genome shotgun (WGS) entry which is preliminary data.</text>
</comment>
<dbReference type="EMBL" id="LJSK01000074">
    <property type="protein sequence ID" value="KPI87774.1"/>
    <property type="molecule type" value="Genomic_DNA"/>
</dbReference>
<dbReference type="SMART" id="SM00356">
    <property type="entry name" value="ZnF_C3H1"/>
    <property type="match status" value="2"/>
</dbReference>
<name>A0A0N1HZX6_LEPSE</name>
<evidence type="ECO:0000256" key="1">
    <source>
        <dbReference type="PROSITE-ProRule" id="PRU00723"/>
    </source>
</evidence>
<feature type="compositionally biased region" description="Polar residues" evidence="2">
    <location>
        <begin position="827"/>
        <end position="846"/>
    </location>
</feature>
<evidence type="ECO:0000256" key="2">
    <source>
        <dbReference type="SAM" id="MobiDB-lite"/>
    </source>
</evidence>
<feature type="compositionally biased region" description="Polar residues" evidence="2">
    <location>
        <begin position="463"/>
        <end position="475"/>
    </location>
</feature>
<dbReference type="Proteomes" id="UP000038009">
    <property type="component" value="Unassembled WGS sequence"/>
</dbReference>
<organism evidence="4 5">
    <name type="scientific">Leptomonas seymouri</name>
    <dbReference type="NCBI Taxonomy" id="5684"/>
    <lineage>
        <taxon>Eukaryota</taxon>
        <taxon>Discoba</taxon>
        <taxon>Euglenozoa</taxon>
        <taxon>Kinetoplastea</taxon>
        <taxon>Metakinetoplastina</taxon>
        <taxon>Trypanosomatida</taxon>
        <taxon>Trypanosomatidae</taxon>
        <taxon>Leishmaniinae</taxon>
        <taxon>Leptomonas</taxon>
    </lineage>
</organism>
<feature type="compositionally biased region" description="Basic and acidic residues" evidence="2">
    <location>
        <begin position="31"/>
        <end position="42"/>
    </location>
</feature>
<feature type="region of interest" description="Disordered" evidence="2">
    <location>
        <begin position="29"/>
        <end position="110"/>
    </location>
</feature>